<dbReference type="Proteomes" id="UP000033519">
    <property type="component" value="Unassembled WGS sequence"/>
</dbReference>
<feature type="non-terminal residue" evidence="1">
    <location>
        <position position="70"/>
    </location>
</feature>
<protein>
    <submittedName>
        <fullName evidence="1">Uncharacterized protein</fullName>
    </submittedName>
</protein>
<organism evidence="1 2">
    <name type="scientific">Devosia psychrophila</name>
    <dbReference type="NCBI Taxonomy" id="728005"/>
    <lineage>
        <taxon>Bacteria</taxon>
        <taxon>Pseudomonadati</taxon>
        <taxon>Pseudomonadota</taxon>
        <taxon>Alphaproteobacteria</taxon>
        <taxon>Hyphomicrobiales</taxon>
        <taxon>Devosiaceae</taxon>
        <taxon>Devosia</taxon>
    </lineage>
</organism>
<proteinExistence type="predicted"/>
<dbReference type="EMBL" id="LAPV01000088">
    <property type="protein sequence ID" value="KKC33528.1"/>
    <property type="molecule type" value="Genomic_DNA"/>
</dbReference>
<name>A0ABR5DZQ8_9HYPH</name>
<gene>
    <name evidence="1" type="ORF">WH91_08020</name>
</gene>
<evidence type="ECO:0000313" key="2">
    <source>
        <dbReference type="Proteomes" id="UP000033519"/>
    </source>
</evidence>
<comment type="caution">
    <text evidence="1">The sequence shown here is derived from an EMBL/GenBank/DDBJ whole genome shotgun (WGS) entry which is preliminary data.</text>
</comment>
<reference evidence="1 2" key="1">
    <citation type="submission" date="2015-03" db="EMBL/GenBank/DDBJ databases">
        <authorList>
            <person name="Lepp D."/>
            <person name="Hassan Y.I."/>
            <person name="Li X.-Z."/>
            <person name="Zhou T."/>
        </authorList>
    </citation>
    <scope>NUCLEOTIDE SEQUENCE [LARGE SCALE GENOMIC DNA]</scope>
    <source>
        <strain evidence="1 2">Cr7-05</strain>
    </source>
</reference>
<keyword evidence="2" id="KW-1185">Reference proteome</keyword>
<accession>A0ABR5DZQ8</accession>
<sequence length="70" mass="8075">MMSSIVLTPWKEGMPIKQIVKRTGHARQAVRRIVRGERNDVFRPRQSSLEAEFPWLDAQWDAGKRNASAL</sequence>
<evidence type="ECO:0000313" key="1">
    <source>
        <dbReference type="EMBL" id="KKC33528.1"/>
    </source>
</evidence>